<comment type="catalytic activity">
    <reaction evidence="9 10 11">
        <text>adenosine(37) in tRNA + dimethylallyl diphosphate = N(6)-dimethylallyladenosine(37) in tRNA + diphosphate</text>
        <dbReference type="Rhea" id="RHEA:26482"/>
        <dbReference type="Rhea" id="RHEA-COMP:10162"/>
        <dbReference type="Rhea" id="RHEA-COMP:10375"/>
        <dbReference type="ChEBI" id="CHEBI:33019"/>
        <dbReference type="ChEBI" id="CHEBI:57623"/>
        <dbReference type="ChEBI" id="CHEBI:74411"/>
        <dbReference type="ChEBI" id="CHEBI:74415"/>
        <dbReference type="EC" id="2.5.1.75"/>
    </reaction>
</comment>
<keyword evidence="8 10" id="KW-0460">Magnesium</keyword>
<comment type="caution">
    <text evidence="10">Lacks conserved residue(s) required for the propagation of feature annotation.</text>
</comment>
<evidence type="ECO:0000256" key="4">
    <source>
        <dbReference type="ARBA" id="ARBA00022679"/>
    </source>
</evidence>
<evidence type="ECO:0000256" key="5">
    <source>
        <dbReference type="ARBA" id="ARBA00022694"/>
    </source>
</evidence>
<proteinExistence type="inferred from homology"/>
<dbReference type="PANTHER" id="PTHR11088">
    <property type="entry name" value="TRNA DIMETHYLALLYLTRANSFERASE"/>
    <property type="match status" value="1"/>
</dbReference>
<feature type="site" description="Interaction with substrate tRNA" evidence="10">
    <location>
        <position position="130"/>
    </location>
</feature>
<comment type="function">
    <text evidence="2 10 12">Catalyzes the transfer of a dimethylallyl group onto the adenine at position 37 in tRNAs that read codons beginning with uridine, leading to the formation of N6-(dimethylallyl)adenosine (i(6)A).</text>
</comment>
<evidence type="ECO:0000256" key="6">
    <source>
        <dbReference type="ARBA" id="ARBA00022741"/>
    </source>
</evidence>
<dbReference type="HAMAP" id="MF_00185">
    <property type="entry name" value="IPP_trans"/>
    <property type="match status" value="1"/>
</dbReference>
<comment type="cofactor">
    <cofactor evidence="1 10">
        <name>Mg(2+)</name>
        <dbReference type="ChEBI" id="CHEBI:18420"/>
    </cofactor>
</comment>
<evidence type="ECO:0000256" key="11">
    <source>
        <dbReference type="RuleBase" id="RU003783"/>
    </source>
</evidence>
<protein>
    <recommendedName>
        <fullName evidence="10">tRNA dimethylallyltransferase</fullName>
        <ecNumber evidence="10">2.5.1.75</ecNumber>
    </recommendedName>
    <alternativeName>
        <fullName evidence="10">Dimethylallyl diphosphate:tRNA dimethylallyltransferase</fullName>
        <shortName evidence="10">DMAPP:tRNA dimethylallyltransferase</shortName>
        <shortName evidence="10">DMATase</shortName>
    </alternativeName>
    <alternativeName>
        <fullName evidence="10">Isopentenyl-diphosphate:tRNA isopentenyltransferase</fullName>
        <shortName evidence="10">IPP transferase</shortName>
        <shortName evidence="10">IPPT</shortName>
        <shortName evidence="10">IPTase</shortName>
    </alternativeName>
</protein>
<feature type="binding site" evidence="10">
    <location>
        <begin position="18"/>
        <end position="25"/>
    </location>
    <ligand>
        <name>ATP</name>
        <dbReference type="ChEBI" id="CHEBI:30616"/>
    </ligand>
</feature>
<feature type="site" description="Interaction with substrate tRNA" evidence="10">
    <location>
        <position position="109"/>
    </location>
</feature>
<keyword evidence="4 10" id="KW-0808">Transferase</keyword>
<evidence type="ECO:0000313" key="15">
    <source>
        <dbReference type="Proteomes" id="UP001500166"/>
    </source>
</evidence>
<evidence type="ECO:0000256" key="2">
    <source>
        <dbReference type="ARBA" id="ARBA00003213"/>
    </source>
</evidence>
<comment type="similarity">
    <text evidence="3 10 13">Belongs to the IPP transferase family.</text>
</comment>
<reference evidence="15" key="1">
    <citation type="journal article" date="2019" name="Int. J. Syst. Evol. Microbiol.">
        <title>The Global Catalogue of Microorganisms (GCM) 10K type strain sequencing project: providing services to taxonomists for standard genome sequencing and annotation.</title>
        <authorList>
            <consortium name="The Broad Institute Genomics Platform"/>
            <consortium name="The Broad Institute Genome Sequencing Center for Infectious Disease"/>
            <person name="Wu L."/>
            <person name="Ma J."/>
        </authorList>
    </citation>
    <scope>NUCLEOTIDE SEQUENCE [LARGE SCALE GENOMIC DNA]</scope>
    <source>
        <strain evidence="15">JCM 15914</strain>
    </source>
</reference>
<evidence type="ECO:0000256" key="13">
    <source>
        <dbReference type="RuleBase" id="RU003785"/>
    </source>
</evidence>
<evidence type="ECO:0000256" key="12">
    <source>
        <dbReference type="RuleBase" id="RU003784"/>
    </source>
</evidence>
<sequence>MAVFSWPAHGAPLIAVVGPTGTGKSDLALALAEHFEGEVINGDALQFYRGMDIGTAKLSVAERRGVPHHLLDIMDISEEASVARFQTDARAAIDDVAGRGKVPILAGGSGLYVRAAVDAIEFPGTDPAVRARLENELAEQGRRELLARLNDVDPQSAERVKDDRRLVRALEVYEVTGRPFTSFMPQREYVRPTIQFGLDMNRELLNQRLAQRIDGMLSAGWLDEVRQLERRGLRESPTAGKALGYPQLLDVLAGERTLEAAREDTVVATRRFTKRQRTWFHADPRVHWLDAGHPGGVDALARDAVRMIEAA</sequence>
<evidence type="ECO:0000256" key="9">
    <source>
        <dbReference type="ARBA" id="ARBA00049563"/>
    </source>
</evidence>
<dbReference type="SUPFAM" id="SSF52540">
    <property type="entry name" value="P-loop containing nucleoside triphosphate hydrolases"/>
    <property type="match status" value="1"/>
</dbReference>
<dbReference type="Gene3D" id="3.40.50.300">
    <property type="entry name" value="P-loop containing nucleotide triphosphate hydrolases"/>
    <property type="match status" value="1"/>
</dbReference>
<dbReference type="NCBIfam" id="TIGR00174">
    <property type="entry name" value="miaA"/>
    <property type="match status" value="1"/>
</dbReference>
<evidence type="ECO:0000256" key="7">
    <source>
        <dbReference type="ARBA" id="ARBA00022840"/>
    </source>
</evidence>
<evidence type="ECO:0000256" key="1">
    <source>
        <dbReference type="ARBA" id="ARBA00001946"/>
    </source>
</evidence>
<name>A0ABP5JIF9_9MICC</name>
<dbReference type="PANTHER" id="PTHR11088:SF60">
    <property type="entry name" value="TRNA DIMETHYLALLYLTRANSFERASE"/>
    <property type="match status" value="1"/>
</dbReference>
<keyword evidence="5 10" id="KW-0819">tRNA processing</keyword>
<keyword evidence="15" id="KW-1185">Reference proteome</keyword>
<feature type="binding site" evidence="10">
    <location>
        <begin position="20"/>
        <end position="25"/>
    </location>
    <ligand>
        <name>substrate</name>
    </ligand>
</feature>
<accession>A0ABP5JIF9</accession>
<dbReference type="EMBL" id="BAAAQA010000018">
    <property type="protein sequence ID" value="GAA2118479.1"/>
    <property type="molecule type" value="Genomic_DNA"/>
</dbReference>
<comment type="caution">
    <text evidence="14">The sequence shown here is derived from an EMBL/GenBank/DDBJ whole genome shotgun (WGS) entry which is preliminary data.</text>
</comment>
<keyword evidence="7 10" id="KW-0067">ATP-binding</keyword>
<dbReference type="RefSeq" id="WP_344224748.1">
    <property type="nucleotide sequence ID" value="NZ_BAAAQA010000018.1"/>
</dbReference>
<dbReference type="Pfam" id="PF01715">
    <property type="entry name" value="IPPT"/>
    <property type="match status" value="1"/>
</dbReference>
<dbReference type="InterPro" id="IPR027417">
    <property type="entry name" value="P-loop_NTPase"/>
</dbReference>
<dbReference type="InterPro" id="IPR018022">
    <property type="entry name" value="IPT"/>
</dbReference>
<dbReference type="EC" id="2.5.1.75" evidence="10"/>
<comment type="subunit">
    <text evidence="10">Monomer.</text>
</comment>
<keyword evidence="6 10" id="KW-0547">Nucleotide-binding</keyword>
<dbReference type="InterPro" id="IPR039657">
    <property type="entry name" value="Dimethylallyltransferase"/>
</dbReference>
<dbReference type="Gene3D" id="1.10.20.140">
    <property type="match status" value="1"/>
</dbReference>
<evidence type="ECO:0000256" key="8">
    <source>
        <dbReference type="ARBA" id="ARBA00022842"/>
    </source>
</evidence>
<dbReference type="Proteomes" id="UP001500166">
    <property type="component" value="Unassembled WGS sequence"/>
</dbReference>
<evidence type="ECO:0000313" key="14">
    <source>
        <dbReference type="EMBL" id="GAA2118479.1"/>
    </source>
</evidence>
<gene>
    <name evidence="10 14" type="primary">miaA</name>
    <name evidence="14" type="ORF">GCM10009824_18680</name>
</gene>
<evidence type="ECO:0000256" key="10">
    <source>
        <dbReference type="HAMAP-Rule" id="MF_00185"/>
    </source>
</evidence>
<organism evidence="14 15">
    <name type="scientific">Kocuria atrinae</name>
    <dbReference type="NCBI Taxonomy" id="592377"/>
    <lineage>
        <taxon>Bacteria</taxon>
        <taxon>Bacillati</taxon>
        <taxon>Actinomycetota</taxon>
        <taxon>Actinomycetes</taxon>
        <taxon>Micrococcales</taxon>
        <taxon>Micrococcaceae</taxon>
        <taxon>Kocuria</taxon>
    </lineage>
</organism>
<evidence type="ECO:0000256" key="3">
    <source>
        <dbReference type="ARBA" id="ARBA00005842"/>
    </source>
</evidence>